<dbReference type="GO" id="GO:0006954">
    <property type="term" value="P:inflammatory response"/>
    <property type="evidence" value="ECO:0007669"/>
    <property type="project" value="InterPro"/>
</dbReference>
<name>A0A9D3PEC7_MEGAT</name>
<evidence type="ECO:0000256" key="5">
    <source>
        <dbReference type="SAM" id="MobiDB-lite"/>
    </source>
</evidence>
<feature type="compositionally biased region" description="Pro residues" evidence="5">
    <location>
        <begin position="427"/>
        <end position="437"/>
    </location>
</feature>
<keyword evidence="2" id="KW-0964">Secreted</keyword>
<evidence type="ECO:0000256" key="6">
    <source>
        <dbReference type="SAM" id="SignalP"/>
    </source>
</evidence>
<feature type="region of interest" description="Disordered" evidence="5">
    <location>
        <begin position="272"/>
        <end position="313"/>
    </location>
</feature>
<dbReference type="GO" id="GO:0005102">
    <property type="term" value="F:signaling receptor binding"/>
    <property type="evidence" value="ECO:0007669"/>
    <property type="project" value="InterPro"/>
</dbReference>
<gene>
    <name evidence="7" type="ORF">MATL_G00255950</name>
</gene>
<keyword evidence="3 6" id="KW-0732">Signal</keyword>
<evidence type="ECO:0000313" key="7">
    <source>
        <dbReference type="EMBL" id="KAG7455370.1"/>
    </source>
</evidence>
<dbReference type="EMBL" id="JAFDVH010000024">
    <property type="protein sequence ID" value="KAG7455370.1"/>
    <property type="molecule type" value="Genomic_DNA"/>
</dbReference>
<feature type="chain" id="PRO_5039526586" evidence="6">
    <location>
        <begin position="22"/>
        <end position="437"/>
    </location>
</feature>
<dbReference type="AlphaFoldDB" id="A0A9D3PEC7"/>
<dbReference type="PANTHER" id="PTHR15106:SF2">
    <property type="entry name" value="RETINOIC ACID RECEPTOR RESPONDER PROTEIN 2"/>
    <property type="match status" value="1"/>
</dbReference>
<evidence type="ECO:0000256" key="3">
    <source>
        <dbReference type="ARBA" id="ARBA00022729"/>
    </source>
</evidence>
<keyword evidence="4" id="KW-1015">Disulfide bond</keyword>
<dbReference type="PANTHER" id="PTHR15106">
    <property type="entry name" value="RETINOIC ACID RECEPTOR RESPONDER PROTEIN 2"/>
    <property type="match status" value="1"/>
</dbReference>
<evidence type="ECO:0000256" key="1">
    <source>
        <dbReference type="ARBA" id="ARBA00004613"/>
    </source>
</evidence>
<feature type="region of interest" description="Disordered" evidence="5">
    <location>
        <begin position="414"/>
        <end position="437"/>
    </location>
</feature>
<evidence type="ECO:0000256" key="2">
    <source>
        <dbReference type="ARBA" id="ARBA00022525"/>
    </source>
</evidence>
<keyword evidence="8" id="KW-1185">Reference proteome</keyword>
<reference evidence="7" key="1">
    <citation type="submission" date="2021-01" db="EMBL/GenBank/DDBJ databases">
        <authorList>
            <person name="Zahm M."/>
            <person name="Roques C."/>
            <person name="Cabau C."/>
            <person name="Klopp C."/>
            <person name="Donnadieu C."/>
            <person name="Jouanno E."/>
            <person name="Lampietro C."/>
            <person name="Louis A."/>
            <person name="Herpin A."/>
            <person name="Echchiki A."/>
            <person name="Berthelot C."/>
            <person name="Parey E."/>
            <person name="Roest-Crollius H."/>
            <person name="Braasch I."/>
            <person name="Postlethwait J."/>
            <person name="Bobe J."/>
            <person name="Montfort J."/>
            <person name="Bouchez O."/>
            <person name="Begum T."/>
            <person name="Mejri S."/>
            <person name="Adams A."/>
            <person name="Chen W.-J."/>
            <person name="Guiguen Y."/>
        </authorList>
    </citation>
    <scope>NUCLEOTIDE SEQUENCE</scope>
    <source>
        <strain evidence="7">YG-15Mar2019-1</strain>
        <tissue evidence="7">Brain</tissue>
    </source>
</reference>
<dbReference type="GO" id="GO:0005576">
    <property type="term" value="C:extracellular region"/>
    <property type="evidence" value="ECO:0007669"/>
    <property type="project" value="UniProtKB-SubCell"/>
</dbReference>
<dbReference type="GO" id="GO:0050994">
    <property type="term" value="P:regulation of lipid catabolic process"/>
    <property type="evidence" value="ECO:0007669"/>
    <property type="project" value="InterPro"/>
</dbReference>
<dbReference type="InterPro" id="IPR029562">
    <property type="entry name" value="Chemerin"/>
</dbReference>
<comment type="subcellular location">
    <subcellularLocation>
        <location evidence="1">Secreted</location>
    </subcellularLocation>
</comment>
<evidence type="ECO:0000256" key="4">
    <source>
        <dbReference type="ARBA" id="ARBA00023157"/>
    </source>
</evidence>
<evidence type="ECO:0000313" key="8">
    <source>
        <dbReference type="Proteomes" id="UP001046870"/>
    </source>
</evidence>
<accession>A0A9D3PEC7</accession>
<protein>
    <submittedName>
        <fullName evidence="7">Uncharacterized protein</fullName>
    </submittedName>
</protein>
<sequence length="437" mass="49358">MSRPLLILLLSTGALLITTEAQQSFHTLPQLHKKTINLAIQHANKDAQKHMNYHGVLQFQEDPPGHIYANIILRETTCDKTDIHEHRTECTIPQSKPYINCVVCCRRAGTELQEPFIDCIRHKEVSSETTEQSPQSSTESKMSRPLLILLLSTGALLITTEAQQSFHTLPQLHKKTINLAIRHANKDAQQHMNYHGVLQFQEDPPGYIYANIILRETTCDKTDVHEHRTECTVPQSKPYINCVVCCRRAGTELQEPFIDCIRHKEVSSRKEIREKSCSQLKSPPPGSSSEPGINRDSPIPAQVTQRDTEDPPGHIFMNALLRETTCDKTDVHEHRTEGKPYINCVVCCERSGTKLQNAFIDCIQHKDMKKRVNLWKQNDFHRPDTRLRSRKTCLARWASVSAGSMYHAVAALSAPAPNPRHSQLSPRAPPPAEPAAP</sequence>
<dbReference type="Proteomes" id="UP001046870">
    <property type="component" value="Chromosome 24"/>
</dbReference>
<comment type="caution">
    <text evidence="7">The sequence shown here is derived from an EMBL/GenBank/DDBJ whole genome shotgun (WGS) entry which is preliminary data.</text>
</comment>
<feature type="signal peptide" evidence="6">
    <location>
        <begin position="1"/>
        <end position="21"/>
    </location>
</feature>
<organism evidence="7 8">
    <name type="scientific">Megalops atlanticus</name>
    <name type="common">Tarpon</name>
    <name type="synonym">Clupea gigantea</name>
    <dbReference type="NCBI Taxonomy" id="7932"/>
    <lineage>
        <taxon>Eukaryota</taxon>
        <taxon>Metazoa</taxon>
        <taxon>Chordata</taxon>
        <taxon>Craniata</taxon>
        <taxon>Vertebrata</taxon>
        <taxon>Euteleostomi</taxon>
        <taxon>Actinopterygii</taxon>
        <taxon>Neopterygii</taxon>
        <taxon>Teleostei</taxon>
        <taxon>Elopiformes</taxon>
        <taxon>Megalopidae</taxon>
        <taxon>Megalops</taxon>
    </lineage>
</organism>
<proteinExistence type="predicted"/>